<gene>
    <name evidence="1" type="ORF">FO013_20095</name>
</gene>
<dbReference type="OrthoDB" id="9927160at2"/>
<sequence length="149" mass="17121">MDEVSYDDTRSDGWDNYSDEFDPNRLILVALKSSSLPLKADDLTSFAFQPIHRDGAHTVCEDALDTTVRFIGNRDAGNNQEASVWEITSDEEFYREPDFGKVSLTIRQARIEGMPDRYVKRQQKVESGDPSTPKRAPAFDDLKFYYQNR</sequence>
<name>A0A556C611_BREAU</name>
<comment type="caution">
    <text evidence="1">The sequence shown here is derived from an EMBL/GenBank/DDBJ whole genome shotgun (WGS) entry which is preliminary data.</text>
</comment>
<evidence type="ECO:0000313" key="2">
    <source>
        <dbReference type="Proteomes" id="UP000316406"/>
    </source>
</evidence>
<protein>
    <submittedName>
        <fullName evidence="1">Uncharacterized protein</fullName>
    </submittedName>
</protein>
<accession>A0A556C611</accession>
<dbReference type="EMBL" id="VLTK01000017">
    <property type="protein sequence ID" value="TSI12438.1"/>
    <property type="molecule type" value="Genomic_DNA"/>
</dbReference>
<organism evidence="1 2">
    <name type="scientific">Brevibacterium aurantiacum</name>
    <dbReference type="NCBI Taxonomy" id="273384"/>
    <lineage>
        <taxon>Bacteria</taxon>
        <taxon>Bacillati</taxon>
        <taxon>Actinomycetota</taxon>
        <taxon>Actinomycetes</taxon>
        <taxon>Micrococcales</taxon>
        <taxon>Brevibacteriaceae</taxon>
        <taxon>Brevibacterium</taxon>
    </lineage>
</organism>
<dbReference type="RefSeq" id="WP_143924341.1">
    <property type="nucleotide sequence ID" value="NZ_VLTK01000017.1"/>
</dbReference>
<dbReference type="AlphaFoldDB" id="A0A556C611"/>
<proteinExistence type="predicted"/>
<dbReference type="Proteomes" id="UP000316406">
    <property type="component" value="Unassembled WGS sequence"/>
</dbReference>
<evidence type="ECO:0000313" key="1">
    <source>
        <dbReference type="EMBL" id="TSI12438.1"/>
    </source>
</evidence>
<keyword evidence="2" id="KW-1185">Reference proteome</keyword>
<reference evidence="1 2" key="1">
    <citation type="submission" date="2019-07" db="EMBL/GenBank/DDBJ databases">
        <title>Draft genome sequence of Brevibacterium aurantiacum XU54 isolated from Xinjiang China.</title>
        <authorList>
            <person name="Xu X."/>
        </authorList>
    </citation>
    <scope>NUCLEOTIDE SEQUENCE [LARGE SCALE GENOMIC DNA]</scope>
    <source>
        <strain evidence="1 2">XU54</strain>
    </source>
</reference>